<evidence type="ECO:0000256" key="1">
    <source>
        <dbReference type="SAM" id="MobiDB-lite"/>
    </source>
</evidence>
<accession>A0A9K3IBK8</accession>
<name>A0A9K3IBK8_HELAN</name>
<comment type="caution">
    <text evidence="2">The sequence shown here is derived from an EMBL/GenBank/DDBJ whole genome shotgun (WGS) entry which is preliminary data.</text>
</comment>
<dbReference type="Proteomes" id="UP000215914">
    <property type="component" value="Unassembled WGS sequence"/>
</dbReference>
<protein>
    <submittedName>
        <fullName evidence="2">Uncharacterized protein</fullName>
    </submittedName>
</protein>
<feature type="region of interest" description="Disordered" evidence="1">
    <location>
        <begin position="16"/>
        <end position="67"/>
    </location>
</feature>
<proteinExistence type="predicted"/>
<dbReference type="EMBL" id="MNCJ02000323">
    <property type="protein sequence ID" value="KAF5793953.1"/>
    <property type="molecule type" value="Genomic_DNA"/>
</dbReference>
<dbReference type="Gramene" id="mRNA:HanXRQr2_Chr08g0322681">
    <property type="protein sequence ID" value="mRNA:HanXRQr2_Chr08g0322681"/>
    <property type="gene ID" value="HanXRQr2_Chr08g0322681"/>
</dbReference>
<evidence type="ECO:0000313" key="3">
    <source>
        <dbReference type="Proteomes" id="UP000215914"/>
    </source>
</evidence>
<reference evidence="2" key="2">
    <citation type="submission" date="2020-06" db="EMBL/GenBank/DDBJ databases">
        <title>Helianthus annuus Genome sequencing and assembly Release 2.</title>
        <authorList>
            <person name="Gouzy J."/>
            <person name="Langlade N."/>
            <person name="Munos S."/>
        </authorList>
    </citation>
    <scope>NUCLEOTIDE SEQUENCE</scope>
    <source>
        <tissue evidence="2">Leaves</tissue>
    </source>
</reference>
<keyword evidence="3" id="KW-1185">Reference proteome</keyword>
<gene>
    <name evidence="2" type="ORF">HanXRQr2_Chr08g0322681</name>
</gene>
<evidence type="ECO:0000313" key="2">
    <source>
        <dbReference type="EMBL" id="KAF5793953.1"/>
    </source>
</evidence>
<reference evidence="2" key="1">
    <citation type="journal article" date="2017" name="Nature">
        <title>The sunflower genome provides insights into oil metabolism, flowering and Asterid evolution.</title>
        <authorList>
            <person name="Badouin H."/>
            <person name="Gouzy J."/>
            <person name="Grassa C.J."/>
            <person name="Murat F."/>
            <person name="Staton S.E."/>
            <person name="Cottret L."/>
            <person name="Lelandais-Briere C."/>
            <person name="Owens G.L."/>
            <person name="Carrere S."/>
            <person name="Mayjonade B."/>
            <person name="Legrand L."/>
            <person name="Gill N."/>
            <person name="Kane N.C."/>
            <person name="Bowers J.E."/>
            <person name="Hubner S."/>
            <person name="Bellec A."/>
            <person name="Berard A."/>
            <person name="Berges H."/>
            <person name="Blanchet N."/>
            <person name="Boniface M.C."/>
            <person name="Brunel D."/>
            <person name="Catrice O."/>
            <person name="Chaidir N."/>
            <person name="Claudel C."/>
            <person name="Donnadieu C."/>
            <person name="Faraut T."/>
            <person name="Fievet G."/>
            <person name="Helmstetter N."/>
            <person name="King M."/>
            <person name="Knapp S.J."/>
            <person name="Lai Z."/>
            <person name="Le Paslier M.C."/>
            <person name="Lippi Y."/>
            <person name="Lorenzon L."/>
            <person name="Mandel J.R."/>
            <person name="Marage G."/>
            <person name="Marchand G."/>
            <person name="Marquand E."/>
            <person name="Bret-Mestries E."/>
            <person name="Morien E."/>
            <person name="Nambeesan S."/>
            <person name="Nguyen T."/>
            <person name="Pegot-Espagnet P."/>
            <person name="Pouilly N."/>
            <person name="Raftis F."/>
            <person name="Sallet E."/>
            <person name="Schiex T."/>
            <person name="Thomas J."/>
            <person name="Vandecasteele C."/>
            <person name="Vares D."/>
            <person name="Vear F."/>
            <person name="Vautrin S."/>
            <person name="Crespi M."/>
            <person name="Mangin B."/>
            <person name="Burke J.M."/>
            <person name="Salse J."/>
            <person name="Munos S."/>
            <person name="Vincourt P."/>
            <person name="Rieseberg L.H."/>
            <person name="Langlade N.B."/>
        </authorList>
    </citation>
    <scope>NUCLEOTIDE SEQUENCE</scope>
    <source>
        <tissue evidence="2">Leaves</tissue>
    </source>
</reference>
<feature type="compositionally biased region" description="Polar residues" evidence="1">
    <location>
        <begin position="33"/>
        <end position="52"/>
    </location>
</feature>
<dbReference type="AlphaFoldDB" id="A0A9K3IBK8"/>
<organism evidence="2 3">
    <name type="scientific">Helianthus annuus</name>
    <name type="common">Common sunflower</name>
    <dbReference type="NCBI Taxonomy" id="4232"/>
    <lineage>
        <taxon>Eukaryota</taxon>
        <taxon>Viridiplantae</taxon>
        <taxon>Streptophyta</taxon>
        <taxon>Embryophyta</taxon>
        <taxon>Tracheophyta</taxon>
        <taxon>Spermatophyta</taxon>
        <taxon>Magnoliopsida</taxon>
        <taxon>eudicotyledons</taxon>
        <taxon>Gunneridae</taxon>
        <taxon>Pentapetalae</taxon>
        <taxon>asterids</taxon>
        <taxon>campanulids</taxon>
        <taxon>Asterales</taxon>
        <taxon>Asteraceae</taxon>
        <taxon>Asteroideae</taxon>
        <taxon>Heliantheae alliance</taxon>
        <taxon>Heliantheae</taxon>
        <taxon>Helianthus</taxon>
    </lineage>
</organism>
<sequence>MPRLWGNVNVAARKGFTLSRPRTNGTSKRRGDQSTWFLENSEQILEASSMQRTGAPPRSPSSSPETI</sequence>